<accession>A0A7J7IV58</accession>
<dbReference type="FunFam" id="1.10.472.80:FF:000020">
    <property type="entry name" value="TBC1 domain family, member 16"/>
    <property type="match status" value="1"/>
</dbReference>
<evidence type="ECO:0000259" key="3">
    <source>
        <dbReference type="PROSITE" id="PS50086"/>
    </source>
</evidence>
<dbReference type="PANTHER" id="PTHR22957">
    <property type="entry name" value="TBC1 DOMAIN FAMILY MEMBER GTPASE-ACTIVATING PROTEIN"/>
    <property type="match status" value="1"/>
</dbReference>
<dbReference type="EMBL" id="VXIV02003364">
    <property type="protein sequence ID" value="KAF6017730.1"/>
    <property type="molecule type" value="Genomic_DNA"/>
</dbReference>
<keyword evidence="5" id="KW-1185">Reference proteome</keyword>
<dbReference type="InterPro" id="IPR000195">
    <property type="entry name" value="Rab-GAP-TBC_dom"/>
</dbReference>
<proteinExistence type="predicted"/>
<feature type="compositionally biased region" description="Low complexity" evidence="2">
    <location>
        <begin position="51"/>
        <end position="67"/>
    </location>
</feature>
<feature type="region of interest" description="Disordered" evidence="2">
    <location>
        <begin position="21"/>
        <end position="69"/>
    </location>
</feature>
<dbReference type="AlphaFoldDB" id="A0A7J7IV58"/>
<dbReference type="GO" id="GO:0005769">
    <property type="term" value="C:early endosome"/>
    <property type="evidence" value="ECO:0007669"/>
    <property type="project" value="TreeGrafter"/>
</dbReference>
<dbReference type="GO" id="GO:0005096">
    <property type="term" value="F:GTPase activator activity"/>
    <property type="evidence" value="ECO:0007669"/>
    <property type="project" value="UniProtKB-KW"/>
</dbReference>
<dbReference type="SMART" id="SM00164">
    <property type="entry name" value="TBC"/>
    <property type="match status" value="1"/>
</dbReference>
<dbReference type="PROSITE" id="PS50086">
    <property type="entry name" value="TBC_RABGAP"/>
    <property type="match status" value="1"/>
</dbReference>
<reference evidence="4" key="1">
    <citation type="submission" date="2020-06" db="EMBL/GenBank/DDBJ databases">
        <title>Draft genome of Bugula neritina, a colonial animal packing powerful symbionts and potential medicines.</title>
        <authorList>
            <person name="Rayko M."/>
        </authorList>
    </citation>
    <scope>NUCLEOTIDE SEQUENCE [LARGE SCALE GENOMIC DNA]</scope>
    <source>
        <strain evidence="4">Kwan_BN1</strain>
    </source>
</reference>
<dbReference type="InterPro" id="IPR035969">
    <property type="entry name" value="Rab-GAP_TBC_sf"/>
</dbReference>
<feature type="region of interest" description="Disordered" evidence="2">
    <location>
        <begin position="166"/>
        <end position="196"/>
    </location>
</feature>
<comment type="caution">
    <text evidence="4">The sequence shown here is derived from an EMBL/GenBank/DDBJ whole genome shotgun (WGS) entry which is preliminary data.</text>
</comment>
<dbReference type="Gene3D" id="1.10.8.270">
    <property type="entry name" value="putative rabgap domain of human tbc1 domain family member 14 like domains"/>
    <property type="match status" value="1"/>
</dbReference>
<evidence type="ECO:0000256" key="2">
    <source>
        <dbReference type="SAM" id="MobiDB-lite"/>
    </source>
</evidence>
<dbReference type="Pfam" id="PF00566">
    <property type="entry name" value="RabGAP-TBC"/>
    <property type="match status" value="1"/>
</dbReference>
<evidence type="ECO:0000313" key="4">
    <source>
        <dbReference type="EMBL" id="KAF6017730.1"/>
    </source>
</evidence>
<sequence length="712" mass="81362">MPGKQTDSTLILHWVPNMTIRRNPKSVDSPVRTPPRASSATNLIDFDSDTENTSTSQSTSLSASLTNHSAHSCKQITKEETLTQEHSDGNLHELSVKYVPSQSSSNSDNMEGSIEISTEKLVDFSSSQEDLSDKLDELGIDDNDQKVMTSNKPLNLESIQQSLLLKSSTEQEECGDADSDSSLTEGPDSERSFSPASLSDISSICDVLSLTETAESIVESRNLMFPTNGLPLESSAHSKNSMSPSTSDTSIVTSPGVFSVNLGAMRSLRLFFSEDSASCGQLVIASRESQYKIFHFYNGGLDKLADILEEWNLFHSAKQQKWRHGSISPFSQQFRVVKPSIAEDVDVHPEEHLYHTLNNAQWKMFMNDEGQILDESNLKKTVFFGGIEPSLRREVWPFLLHYYPYESTFEQREHIRNEKYLQYQKIKKKRYRLAKDKAWELRFWRSVQNTVEKDVVRTDRSHSYYKGDNNSNVETLKEILLNYAVAHPHLGYTQGMSDLLSPILVELKNEADAYWCFVGLMQRTIFVSQPKDTDMDQQLVYLKELLRLMFPKFHDHLLKVDVTLGLLFVHRWILLCFKREFNEEDSLTIWETCWANVQTNYFHLFIALAIIILYSDDVLQDSLPSDEMLLHFSNLSHHMNGKLIVTKARGLMHQLGCWKRFLAPLRICVLQTLQECGTAVTYQQLNVLDMKMWKVALIWAHLPASCLYLVIF</sequence>
<feature type="domain" description="Rab-GAP TBC" evidence="3">
    <location>
        <begin position="386"/>
        <end position="597"/>
    </location>
</feature>
<evidence type="ECO:0000256" key="1">
    <source>
        <dbReference type="ARBA" id="ARBA00022468"/>
    </source>
</evidence>
<organism evidence="4 5">
    <name type="scientific">Bugula neritina</name>
    <name type="common">Brown bryozoan</name>
    <name type="synonym">Sertularia neritina</name>
    <dbReference type="NCBI Taxonomy" id="10212"/>
    <lineage>
        <taxon>Eukaryota</taxon>
        <taxon>Metazoa</taxon>
        <taxon>Spiralia</taxon>
        <taxon>Lophotrochozoa</taxon>
        <taxon>Bryozoa</taxon>
        <taxon>Gymnolaemata</taxon>
        <taxon>Cheilostomatida</taxon>
        <taxon>Flustrina</taxon>
        <taxon>Buguloidea</taxon>
        <taxon>Bugulidae</taxon>
        <taxon>Bugula</taxon>
    </lineage>
</organism>
<keyword evidence="1" id="KW-0343">GTPase activation</keyword>
<dbReference type="FunFam" id="1.10.8.270:FF:000017">
    <property type="entry name" value="TBC1 domain family member 16"/>
    <property type="match status" value="1"/>
</dbReference>
<name>A0A7J7IV58_BUGNE</name>
<dbReference type="Gene3D" id="1.10.472.80">
    <property type="entry name" value="Ypt/Rab-GAP domain of gyp1p, domain 3"/>
    <property type="match status" value="1"/>
</dbReference>
<gene>
    <name evidence="4" type="ORF">EB796_023931</name>
</gene>
<evidence type="ECO:0000313" key="5">
    <source>
        <dbReference type="Proteomes" id="UP000593567"/>
    </source>
</evidence>
<dbReference type="OrthoDB" id="10264062at2759"/>
<feature type="compositionally biased region" description="Acidic residues" evidence="2">
    <location>
        <begin position="170"/>
        <end position="179"/>
    </location>
</feature>
<dbReference type="SUPFAM" id="SSF47923">
    <property type="entry name" value="Ypt/Rab-GAP domain of gyp1p"/>
    <property type="match status" value="2"/>
</dbReference>
<dbReference type="Proteomes" id="UP000593567">
    <property type="component" value="Unassembled WGS sequence"/>
</dbReference>
<protein>
    <submittedName>
        <fullName evidence="4">TBC1D16</fullName>
    </submittedName>
</protein>
<dbReference type="PANTHER" id="PTHR22957:SF547">
    <property type="entry name" value="TBC1 DOMAIN FAMILY MEMBER 16"/>
    <property type="match status" value="1"/>
</dbReference>